<proteinExistence type="predicted"/>
<evidence type="ECO:0000259" key="1">
    <source>
        <dbReference type="Pfam" id="PF06283"/>
    </source>
</evidence>
<dbReference type="Pfam" id="PF06283">
    <property type="entry name" value="ThuA"/>
    <property type="match status" value="1"/>
</dbReference>
<dbReference type="InterPro" id="IPR019546">
    <property type="entry name" value="TAT_signal_bac_arc"/>
</dbReference>
<dbReference type="SUPFAM" id="SSF52317">
    <property type="entry name" value="Class I glutamine amidotransferase-like"/>
    <property type="match status" value="1"/>
</dbReference>
<dbReference type="InterPro" id="IPR006311">
    <property type="entry name" value="TAT_signal"/>
</dbReference>
<accession>A0A7M2WUC6</accession>
<dbReference type="InterPro" id="IPR029010">
    <property type="entry name" value="ThuA-like"/>
</dbReference>
<protein>
    <submittedName>
        <fullName evidence="2">ThuA domain-containing protein</fullName>
    </submittedName>
</protein>
<organism evidence="2 3">
    <name type="scientific">Humisphaera borealis</name>
    <dbReference type="NCBI Taxonomy" id="2807512"/>
    <lineage>
        <taxon>Bacteria</taxon>
        <taxon>Pseudomonadati</taxon>
        <taxon>Planctomycetota</taxon>
        <taxon>Phycisphaerae</taxon>
        <taxon>Tepidisphaerales</taxon>
        <taxon>Tepidisphaeraceae</taxon>
        <taxon>Humisphaera</taxon>
    </lineage>
</organism>
<dbReference type="Gene3D" id="3.40.50.880">
    <property type="match status" value="1"/>
</dbReference>
<dbReference type="AlphaFoldDB" id="A0A7M2WUC6"/>
<dbReference type="InterPro" id="IPR029062">
    <property type="entry name" value="Class_I_gatase-like"/>
</dbReference>
<dbReference type="KEGG" id="hbs:IPV69_22010"/>
<dbReference type="Proteomes" id="UP000593765">
    <property type="component" value="Chromosome"/>
</dbReference>
<sequence>MNQPKTTSNLSRRRFLTGVAATAAAAVAFPHLAFGQAKKRKLVMIAGKPSHPAGMHEFNAGVYVLSQCLKAVPDLEVSVHRNHWVSDEKVLDDADALFIYSDGRQGHPAVQGDHKEKVAKLMARGVGLMCAHYAVEVDPKQAGDEFKAWIGGHYEHEFSVNPIWEPKFETFPNHPISRGVKPFTAKDEWYFNMRFRPEMKGVTSILTATPSDAVRDGPYVYPKGPYKHIQEAKGRVETMMWAVEREDGGRGVGFTGGHFHTNWGIDDFRKVVLNALLWISKVEVPANGLESKLPEGELLKNLDPKAAPKK</sequence>
<keyword evidence="3" id="KW-1185">Reference proteome</keyword>
<name>A0A7M2WUC6_9BACT</name>
<dbReference type="EMBL" id="CP063458">
    <property type="protein sequence ID" value="QOV88874.1"/>
    <property type="molecule type" value="Genomic_DNA"/>
</dbReference>
<gene>
    <name evidence="2" type="ORF">IPV69_22010</name>
</gene>
<dbReference type="NCBIfam" id="TIGR01409">
    <property type="entry name" value="TAT_signal_seq"/>
    <property type="match status" value="1"/>
</dbReference>
<feature type="domain" description="ThuA-like" evidence="1">
    <location>
        <begin position="58"/>
        <end position="278"/>
    </location>
</feature>
<dbReference type="RefSeq" id="WP_206291882.1">
    <property type="nucleotide sequence ID" value="NZ_CP063458.1"/>
</dbReference>
<dbReference type="PROSITE" id="PS51318">
    <property type="entry name" value="TAT"/>
    <property type="match status" value="1"/>
</dbReference>
<evidence type="ECO:0000313" key="3">
    <source>
        <dbReference type="Proteomes" id="UP000593765"/>
    </source>
</evidence>
<reference evidence="2 3" key="1">
    <citation type="submission" date="2020-10" db="EMBL/GenBank/DDBJ databases">
        <title>Wide distribution of Phycisphaera-like planctomycetes from WD2101 soil group in peatlands and genome analysis of the first cultivated representative.</title>
        <authorList>
            <person name="Dedysh S.N."/>
            <person name="Beletsky A.V."/>
            <person name="Ivanova A."/>
            <person name="Kulichevskaya I.S."/>
            <person name="Suzina N.E."/>
            <person name="Philippov D.A."/>
            <person name="Rakitin A.L."/>
            <person name="Mardanov A.V."/>
            <person name="Ravin N.V."/>
        </authorList>
    </citation>
    <scope>NUCLEOTIDE SEQUENCE [LARGE SCALE GENOMIC DNA]</scope>
    <source>
        <strain evidence="2 3">M1803</strain>
    </source>
</reference>
<evidence type="ECO:0000313" key="2">
    <source>
        <dbReference type="EMBL" id="QOV88874.1"/>
    </source>
</evidence>